<gene>
    <name evidence="2" type="ORF">GCM10008090_06990</name>
</gene>
<accession>A0A918RMA0</accession>
<dbReference type="SUPFAM" id="SSF53448">
    <property type="entry name" value="Nucleotide-diphospho-sugar transferases"/>
    <property type="match status" value="1"/>
</dbReference>
<dbReference type="Pfam" id="PF13692">
    <property type="entry name" value="Glyco_trans_1_4"/>
    <property type="match status" value="1"/>
</dbReference>
<reference evidence="2" key="2">
    <citation type="submission" date="2020-09" db="EMBL/GenBank/DDBJ databases">
        <authorList>
            <person name="Sun Q."/>
            <person name="Kim S."/>
        </authorList>
    </citation>
    <scope>NUCLEOTIDE SEQUENCE</scope>
    <source>
        <strain evidence="2">KCTC 12711</strain>
    </source>
</reference>
<feature type="domain" description="Glycosyltransferase 2-like" evidence="1">
    <location>
        <begin position="564"/>
        <end position="690"/>
    </location>
</feature>
<dbReference type="Gene3D" id="3.40.50.300">
    <property type="entry name" value="P-loop containing nucleotide triphosphate hydrolases"/>
    <property type="match status" value="1"/>
</dbReference>
<dbReference type="Gene3D" id="3.90.550.10">
    <property type="entry name" value="Spore Coat Polysaccharide Biosynthesis Protein SpsA, Chain A"/>
    <property type="match status" value="1"/>
</dbReference>
<dbReference type="CDD" id="cd03801">
    <property type="entry name" value="GT4_PimA-like"/>
    <property type="match status" value="1"/>
</dbReference>
<dbReference type="PANTHER" id="PTHR43179">
    <property type="entry name" value="RHAMNOSYLTRANSFERASE WBBL"/>
    <property type="match status" value="1"/>
</dbReference>
<dbReference type="InterPro" id="IPR029044">
    <property type="entry name" value="Nucleotide-diphossugar_trans"/>
</dbReference>
<dbReference type="AlphaFoldDB" id="A0A918RMA0"/>
<proteinExistence type="predicted"/>
<organism evidence="2 3">
    <name type="scientific">Arenicella chitinivorans</name>
    <dbReference type="NCBI Taxonomy" id="1329800"/>
    <lineage>
        <taxon>Bacteria</taxon>
        <taxon>Pseudomonadati</taxon>
        <taxon>Pseudomonadota</taxon>
        <taxon>Gammaproteobacteria</taxon>
        <taxon>Arenicellales</taxon>
        <taxon>Arenicellaceae</taxon>
        <taxon>Arenicella</taxon>
    </lineage>
</organism>
<dbReference type="SUPFAM" id="SSF53756">
    <property type="entry name" value="UDP-Glycosyltransferase/glycogen phosphorylase"/>
    <property type="match status" value="1"/>
</dbReference>
<reference evidence="2" key="1">
    <citation type="journal article" date="2014" name="Int. J. Syst. Evol. Microbiol.">
        <title>Complete genome sequence of Corynebacterium casei LMG S-19264T (=DSM 44701T), isolated from a smear-ripened cheese.</title>
        <authorList>
            <consortium name="US DOE Joint Genome Institute (JGI-PGF)"/>
            <person name="Walter F."/>
            <person name="Albersmeier A."/>
            <person name="Kalinowski J."/>
            <person name="Ruckert C."/>
        </authorList>
    </citation>
    <scope>NUCLEOTIDE SEQUENCE</scope>
    <source>
        <strain evidence="2">KCTC 12711</strain>
    </source>
</reference>
<sequence length="1213" mass="136226">MLMPREKRLACLVVGMHRSGTSVLSGMVAELGATQGKTMMAAKPENPKGFWENELVVQLNDQILHTLGARWDIPLLEPWDEHLDFVLGLFSERAKTIIVDDFNHADFISLKDPRIANLLPFWKSVLRDLGYEIRMVQIVRAPIEVFQSINKRNGFTHSHSDTLWLDSISACLDAPVDEVLLINHESLHTLQESVVTAMSQYLQLPESGVPDALAKFSTQCYDPGLRHFSKPAMQPALTVADSVYALLEVFQEPTVLSATELGQLRQKLVDLYSKHQAFKDKLEIYLTAISSVDCLRHKSAPDQRPTSVSARVFSLFEATLKVDQGESDTQVKEALERATFDAQQNQALMERINLLETNLAVLDSASTQKAIWAERRYQRASRSFLHAVKQRRDIEEKISEIEGHYHKLEEHFYSIDTLRSDLADWKGMFTEQALEFGRRFDHVLEQVWQTTRWKMGDRIVELLNKLVGRQESCESKEVLARIQSDYRHWGESLAKDYLPPVVDGLLEDAKAQSAPIIDADSVIFGTGVATSKDAFVKSAQARLDAFLQSQAELDFSFVDRPDLSVILVLYNRAELTLPCLEALLANNDSLSLQLIIIDNDSSDQTAMLLERVVGADIIVNQKNVGFLRACNQALELVKAEQTLFLNNDAFVSQGAVERAYRALQRCDNVGAVGARIVALDGLLQEAGSTCWSNGTCFGYGRGEDPNSFKFLFEREVDYCSGAFLQTKTNLLKQFGGFDDQFAPAYYEDTDYCLTLNENGLKVLYDPQVVVRHYEFGGSEGSGYAIELSNRNQKKFLVKHRTQLAGHKPAESGDVDNARFASAWPAKKILYIDDRVPHMYFGSGFPRSNFIVNCLAGAGYRVSILPLNFPNEESVTSLYSDIDRRIEVIPSVGRPEFMQFWDMHKGYYDLVWVSRPHNMEFVHPVMAAAGGIKKVVYDAEAIYADREHALRNLGLGNSELELTYDEMVKNELVLAASADALVAVSRRDRDIIASNIARPVPVIDCGYGVKIRRSKSSFEVRSGLLFVGNLDRSESPNVDSLLWFYDLVWPLVKKQLPNITLHVVGSNQADVLECVEDPNIVFHGVVDDLYQFYDAAAVFIAPTRYAAGIPLKVQEAAANGLPTVVTDLLTSQLGWQNERETLSSEVGDPCRFAENCVRLHSESALWRTIQDNAFTAVQSDCDVAVFENRILTMLRDVLKANSNVTLLSKHREYK</sequence>
<dbReference type="Proteomes" id="UP000614811">
    <property type="component" value="Unassembled WGS sequence"/>
</dbReference>
<dbReference type="SUPFAM" id="SSF52540">
    <property type="entry name" value="P-loop containing nucleoside triphosphate hydrolases"/>
    <property type="match status" value="1"/>
</dbReference>
<dbReference type="CDD" id="cd04186">
    <property type="entry name" value="GT_2_like_c"/>
    <property type="match status" value="1"/>
</dbReference>
<keyword evidence="3" id="KW-1185">Reference proteome</keyword>
<evidence type="ECO:0000313" key="2">
    <source>
        <dbReference type="EMBL" id="GHA00655.1"/>
    </source>
</evidence>
<comment type="caution">
    <text evidence="2">The sequence shown here is derived from an EMBL/GenBank/DDBJ whole genome shotgun (WGS) entry which is preliminary data.</text>
</comment>
<evidence type="ECO:0000313" key="3">
    <source>
        <dbReference type="Proteomes" id="UP000614811"/>
    </source>
</evidence>
<dbReference type="Pfam" id="PF00535">
    <property type="entry name" value="Glycos_transf_2"/>
    <property type="match status" value="1"/>
</dbReference>
<evidence type="ECO:0000259" key="1">
    <source>
        <dbReference type="Pfam" id="PF00535"/>
    </source>
</evidence>
<name>A0A918RMA0_9GAMM</name>
<dbReference type="InterPro" id="IPR001173">
    <property type="entry name" value="Glyco_trans_2-like"/>
</dbReference>
<dbReference type="EMBL" id="BMXA01000001">
    <property type="protein sequence ID" value="GHA00655.1"/>
    <property type="molecule type" value="Genomic_DNA"/>
</dbReference>
<dbReference type="InterPro" id="IPR027417">
    <property type="entry name" value="P-loop_NTPase"/>
</dbReference>
<dbReference type="Gene3D" id="3.40.50.2000">
    <property type="entry name" value="Glycogen Phosphorylase B"/>
    <property type="match status" value="1"/>
</dbReference>
<protein>
    <recommendedName>
        <fullName evidence="1">Glycosyltransferase 2-like domain-containing protein</fullName>
    </recommendedName>
</protein>
<dbReference type="PANTHER" id="PTHR43179:SF7">
    <property type="entry name" value="RHAMNOSYLTRANSFERASE WBBL"/>
    <property type="match status" value="1"/>
</dbReference>